<feature type="transmembrane region" description="Helical" evidence="5">
    <location>
        <begin position="62"/>
        <end position="83"/>
    </location>
</feature>
<evidence type="ECO:0000313" key="6">
    <source>
        <dbReference type="EMBL" id="KAJ7738863.1"/>
    </source>
</evidence>
<gene>
    <name evidence="6" type="ORF">DFH07DRAFT_752391</name>
</gene>
<evidence type="ECO:0000256" key="5">
    <source>
        <dbReference type="SAM" id="Phobius"/>
    </source>
</evidence>
<evidence type="ECO:0000256" key="1">
    <source>
        <dbReference type="ARBA" id="ARBA00004141"/>
    </source>
</evidence>
<comment type="caution">
    <text evidence="6">The sequence shown here is derived from an EMBL/GenBank/DDBJ whole genome shotgun (WGS) entry which is preliminary data.</text>
</comment>
<keyword evidence="7" id="KW-1185">Reference proteome</keyword>
<evidence type="ECO:0000256" key="3">
    <source>
        <dbReference type="ARBA" id="ARBA00022989"/>
    </source>
</evidence>
<sequence length="90" mass="10189">QLANGWEGRIIHTKCYFDFLDSGMVVLTIFTLNFGHPRLLLRPRCSQSRKCWRWKARKAWCHVRGCGLSLMVALVVAGCGPYLNHALSGV</sequence>
<dbReference type="AlphaFoldDB" id="A0AAD7IAR5"/>
<dbReference type="InterPro" id="IPR007568">
    <property type="entry name" value="RTA1"/>
</dbReference>
<feature type="transmembrane region" description="Helical" evidence="5">
    <location>
        <begin position="23"/>
        <end position="41"/>
    </location>
</feature>
<name>A0AAD7IAR5_9AGAR</name>
<dbReference type="Pfam" id="PF04479">
    <property type="entry name" value="RTA1"/>
    <property type="match status" value="1"/>
</dbReference>
<accession>A0AAD7IAR5</accession>
<feature type="non-terminal residue" evidence="6">
    <location>
        <position position="1"/>
    </location>
</feature>
<dbReference type="Proteomes" id="UP001215280">
    <property type="component" value="Unassembled WGS sequence"/>
</dbReference>
<comment type="subcellular location">
    <subcellularLocation>
        <location evidence="1">Membrane</location>
        <topology evidence="1">Multi-pass membrane protein</topology>
    </subcellularLocation>
</comment>
<evidence type="ECO:0000256" key="4">
    <source>
        <dbReference type="ARBA" id="ARBA00023136"/>
    </source>
</evidence>
<keyword evidence="4 5" id="KW-0472">Membrane</keyword>
<dbReference type="GO" id="GO:0016020">
    <property type="term" value="C:membrane"/>
    <property type="evidence" value="ECO:0007669"/>
    <property type="project" value="UniProtKB-SubCell"/>
</dbReference>
<evidence type="ECO:0000256" key="2">
    <source>
        <dbReference type="ARBA" id="ARBA00022692"/>
    </source>
</evidence>
<keyword evidence="2 5" id="KW-0812">Transmembrane</keyword>
<evidence type="ECO:0000313" key="7">
    <source>
        <dbReference type="Proteomes" id="UP001215280"/>
    </source>
</evidence>
<organism evidence="6 7">
    <name type="scientific">Mycena maculata</name>
    <dbReference type="NCBI Taxonomy" id="230809"/>
    <lineage>
        <taxon>Eukaryota</taxon>
        <taxon>Fungi</taxon>
        <taxon>Dikarya</taxon>
        <taxon>Basidiomycota</taxon>
        <taxon>Agaricomycotina</taxon>
        <taxon>Agaricomycetes</taxon>
        <taxon>Agaricomycetidae</taxon>
        <taxon>Agaricales</taxon>
        <taxon>Marasmiineae</taxon>
        <taxon>Mycenaceae</taxon>
        <taxon>Mycena</taxon>
    </lineage>
</organism>
<keyword evidence="3 5" id="KW-1133">Transmembrane helix</keyword>
<protein>
    <submittedName>
        <fullName evidence="6">Uncharacterized protein</fullName>
    </submittedName>
</protein>
<dbReference type="EMBL" id="JARJLG010000135">
    <property type="protein sequence ID" value="KAJ7738863.1"/>
    <property type="molecule type" value="Genomic_DNA"/>
</dbReference>
<proteinExistence type="predicted"/>
<reference evidence="6" key="1">
    <citation type="submission" date="2023-03" db="EMBL/GenBank/DDBJ databases">
        <title>Massive genome expansion in bonnet fungi (Mycena s.s.) driven by repeated elements and novel gene families across ecological guilds.</title>
        <authorList>
            <consortium name="Lawrence Berkeley National Laboratory"/>
            <person name="Harder C.B."/>
            <person name="Miyauchi S."/>
            <person name="Viragh M."/>
            <person name="Kuo A."/>
            <person name="Thoen E."/>
            <person name="Andreopoulos B."/>
            <person name="Lu D."/>
            <person name="Skrede I."/>
            <person name="Drula E."/>
            <person name="Henrissat B."/>
            <person name="Morin E."/>
            <person name="Kohler A."/>
            <person name="Barry K."/>
            <person name="LaButti K."/>
            <person name="Morin E."/>
            <person name="Salamov A."/>
            <person name="Lipzen A."/>
            <person name="Mereny Z."/>
            <person name="Hegedus B."/>
            <person name="Baldrian P."/>
            <person name="Stursova M."/>
            <person name="Weitz H."/>
            <person name="Taylor A."/>
            <person name="Grigoriev I.V."/>
            <person name="Nagy L.G."/>
            <person name="Martin F."/>
            <person name="Kauserud H."/>
        </authorList>
    </citation>
    <scope>NUCLEOTIDE SEQUENCE</scope>
    <source>
        <strain evidence="6">CBHHK188m</strain>
    </source>
</reference>